<dbReference type="PANTHER" id="PTHR30203">
    <property type="entry name" value="OUTER MEMBRANE CATION EFFLUX PROTEIN"/>
    <property type="match status" value="1"/>
</dbReference>
<organism evidence="3 4">
    <name type="scientific">Bowmanella pacifica</name>
    <dbReference type="NCBI Taxonomy" id="502051"/>
    <lineage>
        <taxon>Bacteria</taxon>
        <taxon>Pseudomonadati</taxon>
        <taxon>Pseudomonadota</taxon>
        <taxon>Gammaproteobacteria</taxon>
        <taxon>Alteromonadales</taxon>
        <taxon>Alteromonadaceae</taxon>
        <taxon>Bowmanella</taxon>
    </lineage>
</organism>
<comment type="caution">
    <text evidence="3">The sequence shown here is derived from an EMBL/GenBank/DDBJ whole genome shotgun (WGS) entry which is preliminary data.</text>
</comment>
<dbReference type="Gene3D" id="1.20.1600.10">
    <property type="entry name" value="Outer membrane efflux proteins (OEP)"/>
    <property type="match status" value="1"/>
</dbReference>
<reference evidence="3" key="2">
    <citation type="submission" date="2020-09" db="EMBL/GenBank/DDBJ databases">
        <authorList>
            <person name="Sun Q."/>
            <person name="Zhou Y."/>
        </authorList>
    </citation>
    <scope>NUCLEOTIDE SEQUENCE</scope>
    <source>
        <strain evidence="3">CGMCC 1.7086</strain>
    </source>
</reference>
<gene>
    <name evidence="3" type="primary">czcC</name>
    <name evidence="3" type="ORF">GCM10010982_22840</name>
</gene>
<accession>A0A917YZH6</accession>
<evidence type="ECO:0000313" key="4">
    <source>
        <dbReference type="Proteomes" id="UP000606935"/>
    </source>
</evidence>
<keyword evidence="2" id="KW-0732">Signal</keyword>
<evidence type="ECO:0000256" key="2">
    <source>
        <dbReference type="SAM" id="SignalP"/>
    </source>
</evidence>
<reference evidence="3" key="1">
    <citation type="journal article" date="2014" name="Int. J. Syst. Evol. Microbiol.">
        <title>Complete genome sequence of Corynebacterium casei LMG S-19264T (=DSM 44701T), isolated from a smear-ripened cheese.</title>
        <authorList>
            <consortium name="US DOE Joint Genome Institute (JGI-PGF)"/>
            <person name="Walter F."/>
            <person name="Albersmeier A."/>
            <person name="Kalinowski J."/>
            <person name="Ruckert C."/>
        </authorList>
    </citation>
    <scope>NUCLEOTIDE SEQUENCE</scope>
    <source>
        <strain evidence="3">CGMCC 1.7086</strain>
    </source>
</reference>
<feature type="signal peptide" evidence="2">
    <location>
        <begin position="1"/>
        <end position="25"/>
    </location>
</feature>
<evidence type="ECO:0000256" key="1">
    <source>
        <dbReference type="ARBA" id="ARBA00007613"/>
    </source>
</evidence>
<dbReference type="GO" id="GO:0015562">
    <property type="term" value="F:efflux transmembrane transporter activity"/>
    <property type="evidence" value="ECO:0007669"/>
    <property type="project" value="InterPro"/>
</dbReference>
<dbReference type="PANTHER" id="PTHR30203:SF24">
    <property type="entry name" value="BLR4935 PROTEIN"/>
    <property type="match status" value="1"/>
</dbReference>
<keyword evidence="4" id="KW-1185">Reference proteome</keyword>
<dbReference type="Pfam" id="PF02321">
    <property type="entry name" value="OEP"/>
    <property type="match status" value="2"/>
</dbReference>
<dbReference type="Proteomes" id="UP000606935">
    <property type="component" value="Unassembled WGS sequence"/>
</dbReference>
<name>A0A917YZH6_9ALTE</name>
<dbReference type="AlphaFoldDB" id="A0A917YZH6"/>
<sequence>MSIEFFRKRAARLGLLCIGCFSAFAGQASQASQPSQPLSLVEALQKTLTFHPTLAQYPFAIRETEARRLQAGLRPNPNLNLELENVLGTGESQGLDSAEVTLSFSQLIELGDKRQMRLALQDQMLQQQAVRYEWDRLQVLAETTARFYQVLNWQQLREWNRQRISQIEASLVIIRTRAAAGAVSDADVSRMAYRLAEVQLEQQRIESEFQRARYQLSQQWLQPPQFDRLKGDIRQLPSEVSSLAVEQAVNTAPELMLLQQQYALEQANLRLAQANGKADITLDAGLRYSRAGSDGALVFGLSMPLNLTNPNQGNIDAARAKLDGVSHAQAQLRQGLRNQVAALVYQEQRSRARIRQLDQQLLPEARKLLVSTRAGYQHGQISVLQLLDAQEVLFNAERQLLEAHIAVFDTLLNMQRLTGQPLIDA</sequence>
<feature type="chain" id="PRO_5036835376" evidence="2">
    <location>
        <begin position="26"/>
        <end position="425"/>
    </location>
</feature>
<dbReference type="InterPro" id="IPR010131">
    <property type="entry name" value="MdtP/NodT-like"/>
</dbReference>
<dbReference type="RefSeq" id="WP_188694913.1">
    <property type="nucleotide sequence ID" value="NZ_BMLS01000003.1"/>
</dbReference>
<dbReference type="EMBL" id="BMLS01000003">
    <property type="protein sequence ID" value="GGO70110.1"/>
    <property type="molecule type" value="Genomic_DNA"/>
</dbReference>
<protein>
    <submittedName>
        <fullName evidence="3">Cation efflux system protein</fullName>
    </submittedName>
</protein>
<comment type="similarity">
    <text evidence="1">Belongs to the outer membrane factor (OMF) (TC 1.B.17) family.</text>
</comment>
<proteinExistence type="inferred from homology"/>
<dbReference type="InterPro" id="IPR003423">
    <property type="entry name" value="OMP_efflux"/>
</dbReference>
<dbReference type="SUPFAM" id="SSF56954">
    <property type="entry name" value="Outer membrane efflux proteins (OEP)"/>
    <property type="match status" value="1"/>
</dbReference>
<evidence type="ECO:0000313" key="3">
    <source>
        <dbReference type="EMBL" id="GGO70110.1"/>
    </source>
</evidence>